<dbReference type="PROSITE" id="PS50112">
    <property type="entry name" value="PAS"/>
    <property type="match status" value="1"/>
</dbReference>
<evidence type="ECO:0000256" key="5">
    <source>
        <dbReference type="ARBA" id="ARBA00023163"/>
    </source>
</evidence>
<dbReference type="InterPro" id="IPR002078">
    <property type="entry name" value="Sigma_54_int"/>
</dbReference>
<evidence type="ECO:0000256" key="3">
    <source>
        <dbReference type="ARBA" id="ARBA00023015"/>
    </source>
</evidence>
<protein>
    <submittedName>
        <fullName evidence="8">Sigma 54-interacting transcriptional regulator</fullName>
    </submittedName>
</protein>
<evidence type="ECO:0000313" key="9">
    <source>
        <dbReference type="Proteomes" id="UP000746471"/>
    </source>
</evidence>
<dbReference type="InterPro" id="IPR025662">
    <property type="entry name" value="Sigma_54_int_dom_ATP-bd_1"/>
</dbReference>
<keyword evidence="2" id="KW-0067">ATP-binding</keyword>
<dbReference type="EMBL" id="JAHBCL010000008">
    <property type="protein sequence ID" value="MBS7526230.1"/>
    <property type="molecule type" value="Genomic_DNA"/>
</dbReference>
<dbReference type="SUPFAM" id="SSF55785">
    <property type="entry name" value="PYP-like sensor domain (PAS domain)"/>
    <property type="match status" value="1"/>
</dbReference>
<dbReference type="InterPro" id="IPR000014">
    <property type="entry name" value="PAS"/>
</dbReference>
<dbReference type="Pfam" id="PF06506">
    <property type="entry name" value="PrpR_N"/>
    <property type="match status" value="1"/>
</dbReference>
<dbReference type="PANTHER" id="PTHR32071">
    <property type="entry name" value="TRANSCRIPTIONAL REGULATORY PROTEIN"/>
    <property type="match status" value="1"/>
</dbReference>
<evidence type="ECO:0000313" key="8">
    <source>
        <dbReference type="EMBL" id="MBS7526230.1"/>
    </source>
</evidence>
<dbReference type="InterPro" id="IPR025944">
    <property type="entry name" value="Sigma_54_int_dom_CS"/>
</dbReference>
<keyword evidence="1" id="KW-0547">Nucleotide-binding</keyword>
<keyword evidence="5" id="KW-0804">Transcription</keyword>
<dbReference type="InterPro" id="IPR027417">
    <property type="entry name" value="P-loop_NTPase"/>
</dbReference>
<comment type="caution">
    <text evidence="8">The sequence shown here is derived from an EMBL/GenBank/DDBJ whole genome shotgun (WGS) entry which is preliminary data.</text>
</comment>
<gene>
    <name evidence="8" type="ORF">KHM83_06040</name>
</gene>
<dbReference type="SMART" id="SM00382">
    <property type="entry name" value="AAA"/>
    <property type="match status" value="1"/>
</dbReference>
<dbReference type="PROSITE" id="PS00688">
    <property type="entry name" value="SIGMA54_INTERACT_3"/>
    <property type="match status" value="1"/>
</dbReference>
<sequence length="634" mass="72754">MAKIGVVWHYIKYEEYFRIIAESIGETIYFKLGNLYDGIRAAKALIEEADVEVIIARGYTGELIRESVEIPVVVMENSNFDLINAVHKAHELGEKIAFVDYQRNKQFYDFELIKRLLDIDFDYFTFNEIHEIEGKTHEIAKKGYDVVIGTGSCVFRNAFKSGIDSVLLETSREDFISAINRAKATVEIRRRETEKNKWMKAIYDNAKEGYMLVTGEGKITVFNEIMSEIFNVESESIIGKEMSEAMKVATDIRKVYAKTAISGELIDVNRNRVIVNRFPIDEEDQTDCVLINLQKASNIHDLDAKLRHDYVKKGFVSKTHFDDIITKNTEMLELIQKAKLYAKSKSNILIYGESGTGKELFAQSIHRESTCAAGPFVAINCASLPENLLESELFGYEEGAFTGARKGGKLGIFELAHKGTIFLDEIGEMSIQLQSRFLRVLQEREVIRLGGDRVIPVDVRIICATNKNLFNLVVDGKFREDLYYRINILKLSVPPLRQRKDDIWCIFKYFLNHKGYVNTDELAFLEPLMIRYDWPGNVRELQAFGERLMAMRDSLDAVTAKALFSECVHDGDSDDRRYKRLDDKVIQINLASMNEMENQIIQLLYEHLGGDKDEMANILNISKTTLWRKLKEIN</sequence>
<dbReference type="Gene3D" id="1.10.10.60">
    <property type="entry name" value="Homeodomain-like"/>
    <property type="match status" value="1"/>
</dbReference>
<dbReference type="PROSITE" id="PS50045">
    <property type="entry name" value="SIGMA54_INTERACT_4"/>
    <property type="match status" value="1"/>
</dbReference>
<keyword evidence="9" id="KW-1185">Reference proteome</keyword>
<dbReference type="InterPro" id="IPR003593">
    <property type="entry name" value="AAA+_ATPase"/>
</dbReference>
<evidence type="ECO:0000256" key="1">
    <source>
        <dbReference type="ARBA" id="ARBA00022741"/>
    </source>
</evidence>
<keyword evidence="4" id="KW-0238">DNA-binding</keyword>
<dbReference type="Gene3D" id="3.40.50.2300">
    <property type="match status" value="1"/>
</dbReference>
<evidence type="ECO:0000256" key="2">
    <source>
        <dbReference type="ARBA" id="ARBA00022840"/>
    </source>
</evidence>
<name>A0ABS5PM16_9FIRM</name>
<dbReference type="InterPro" id="IPR009057">
    <property type="entry name" value="Homeodomain-like_sf"/>
</dbReference>
<dbReference type="SUPFAM" id="SSF46689">
    <property type="entry name" value="Homeodomain-like"/>
    <property type="match status" value="1"/>
</dbReference>
<accession>A0ABS5PM16</accession>
<dbReference type="Gene3D" id="3.40.50.300">
    <property type="entry name" value="P-loop containing nucleotide triphosphate hydrolases"/>
    <property type="match status" value="1"/>
</dbReference>
<dbReference type="Pfam" id="PF02954">
    <property type="entry name" value="HTH_8"/>
    <property type="match status" value="1"/>
</dbReference>
<dbReference type="InterPro" id="IPR025943">
    <property type="entry name" value="Sigma_54_int_dom_ATP-bd_2"/>
</dbReference>
<evidence type="ECO:0000259" key="6">
    <source>
        <dbReference type="PROSITE" id="PS50045"/>
    </source>
</evidence>
<dbReference type="InterPro" id="IPR058031">
    <property type="entry name" value="AAA_lid_NorR"/>
</dbReference>
<dbReference type="CDD" id="cd00009">
    <property type="entry name" value="AAA"/>
    <property type="match status" value="1"/>
</dbReference>
<dbReference type="Proteomes" id="UP000746471">
    <property type="component" value="Unassembled WGS sequence"/>
</dbReference>
<dbReference type="SUPFAM" id="SSF159800">
    <property type="entry name" value="PrpR receptor domain-like"/>
    <property type="match status" value="1"/>
</dbReference>
<organism evidence="8 9">
    <name type="scientific">Fusibacter paucivorans</name>
    <dbReference type="NCBI Taxonomy" id="76009"/>
    <lineage>
        <taxon>Bacteria</taxon>
        <taxon>Bacillati</taxon>
        <taxon>Bacillota</taxon>
        <taxon>Clostridia</taxon>
        <taxon>Eubacteriales</taxon>
        <taxon>Eubacteriales Family XII. Incertae Sedis</taxon>
        <taxon>Fusibacter</taxon>
    </lineage>
</organism>
<dbReference type="PROSITE" id="PS00676">
    <property type="entry name" value="SIGMA54_INTERACT_2"/>
    <property type="match status" value="1"/>
</dbReference>
<dbReference type="InterPro" id="IPR035965">
    <property type="entry name" value="PAS-like_dom_sf"/>
</dbReference>
<evidence type="ECO:0000256" key="4">
    <source>
        <dbReference type="ARBA" id="ARBA00023125"/>
    </source>
</evidence>
<dbReference type="PROSITE" id="PS00675">
    <property type="entry name" value="SIGMA54_INTERACT_1"/>
    <property type="match status" value="1"/>
</dbReference>
<keyword evidence="3" id="KW-0805">Transcription regulation</keyword>
<dbReference type="SUPFAM" id="SSF52540">
    <property type="entry name" value="P-loop containing nucleoside triphosphate hydrolases"/>
    <property type="match status" value="1"/>
</dbReference>
<dbReference type="Gene3D" id="1.10.8.60">
    <property type="match status" value="1"/>
</dbReference>
<evidence type="ECO:0000259" key="7">
    <source>
        <dbReference type="PROSITE" id="PS50112"/>
    </source>
</evidence>
<feature type="domain" description="Sigma-54 factor interaction" evidence="6">
    <location>
        <begin position="324"/>
        <end position="550"/>
    </location>
</feature>
<dbReference type="InterPro" id="IPR002197">
    <property type="entry name" value="HTH_Fis"/>
</dbReference>
<dbReference type="Pfam" id="PF00158">
    <property type="entry name" value="Sigma54_activat"/>
    <property type="match status" value="1"/>
</dbReference>
<dbReference type="RefSeq" id="WP_213236010.1">
    <property type="nucleotide sequence ID" value="NZ_JAHBCL010000008.1"/>
</dbReference>
<dbReference type="Pfam" id="PF25601">
    <property type="entry name" value="AAA_lid_14"/>
    <property type="match status" value="1"/>
</dbReference>
<reference evidence="8 9" key="1">
    <citation type="submission" date="2021-05" db="EMBL/GenBank/DDBJ databases">
        <title>Fusibacter ferrireducens sp. nov., an anaerobic, sulfur- and Fe-reducing bacterium isolated from the mangrove sediment.</title>
        <authorList>
            <person name="Qiu D."/>
        </authorList>
    </citation>
    <scope>NUCLEOTIDE SEQUENCE [LARGE SCALE GENOMIC DNA]</scope>
    <source>
        <strain evidence="8 9">DSM 12116</strain>
    </source>
</reference>
<proteinExistence type="predicted"/>
<feature type="domain" description="PAS" evidence="7">
    <location>
        <begin position="195"/>
        <end position="240"/>
    </location>
</feature>
<dbReference type="Gene3D" id="3.40.50.10660">
    <property type="entry name" value="PrpR receptor domain-like"/>
    <property type="match status" value="1"/>
</dbReference>
<dbReference type="Gene3D" id="3.30.450.20">
    <property type="entry name" value="PAS domain"/>
    <property type="match status" value="1"/>
</dbReference>
<dbReference type="InterPro" id="IPR010524">
    <property type="entry name" value="Sig_transdc_resp-reg_PrpR_N"/>
</dbReference>